<dbReference type="Proteomes" id="UP001499854">
    <property type="component" value="Unassembled WGS sequence"/>
</dbReference>
<dbReference type="InterPro" id="IPR000838">
    <property type="entry name" value="RNA_pol_sigma70_ECF_CS"/>
</dbReference>
<dbReference type="SUPFAM" id="SSF88946">
    <property type="entry name" value="Sigma2 domain of RNA polymerase sigma factors"/>
    <property type="match status" value="1"/>
</dbReference>
<dbReference type="EMBL" id="BAAAQM010000052">
    <property type="protein sequence ID" value="GAA1994630.1"/>
    <property type="molecule type" value="Genomic_DNA"/>
</dbReference>
<evidence type="ECO:0000256" key="5">
    <source>
        <dbReference type="ARBA" id="ARBA00023163"/>
    </source>
</evidence>
<dbReference type="CDD" id="cd06171">
    <property type="entry name" value="Sigma70_r4"/>
    <property type="match status" value="1"/>
</dbReference>
<evidence type="ECO:0000256" key="1">
    <source>
        <dbReference type="ARBA" id="ARBA00010641"/>
    </source>
</evidence>
<keyword evidence="10" id="KW-1185">Reference proteome</keyword>
<accession>A0ABP5ECH7</accession>
<comment type="similarity">
    <text evidence="1 6">Belongs to the sigma-70 factor family. ECF subfamily.</text>
</comment>
<evidence type="ECO:0000313" key="9">
    <source>
        <dbReference type="EMBL" id="GAA1994630.1"/>
    </source>
</evidence>
<evidence type="ECO:0000259" key="8">
    <source>
        <dbReference type="Pfam" id="PF08281"/>
    </source>
</evidence>
<sequence length="164" mass="18366">MADDSEFDDFYRGTSHRLLQYAYAMTGDLGTAQDLVQEAYIRAWQRWSRVRGYDQPESWLRMVVQRMATDRWRRLGVARRARAAGAWEPGPAAPAPSENTVVLVRALRGLREAERRALVLHYLLDLPVTDIAVETGAPVGTVKSWLSRGRAALAAELEGVSHAC</sequence>
<evidence type="ECO:0000256" key="3">
    <source>
        <dbReference type="ARBA" id="ARBA00023082"/>
    </source>
</evidence>
<dbReference type="SUPFAM" id="SSF88659">
    <property type="entry name" value="Sigma3 and sigma4 domains of RNA polymerase sigma factors"/>
    <property type="match status" value="1"/>
</dbReference>
<keyword evidence="5 6" id="KW-0804">Transcription</keyword>
<feature type="domain" description="RNA polymerase sigma-70 region 2" evidence="7">
    <location>
        <begin position="13"/>
        <end position="75"/>
    </location>
</feature>
<evidence type="ECO:0000256" key="4">
    <source>
        <dbReference type="ARBA" id="ARBA00023125"/>
    </source>
</evidence>
<protein>
    <recommendedName>
        <fullName evidence="6">RNA polymerase sigma factor</fullName>
    </recommendedName>
</protein>
<evidence type="ECO:0000256" key="6">
    <source>
        <dbReference type="RuleBase" id="RU000716"/>
    </source>
</evidence>
<dbReference type="InterPro" id="IPR014325">
    <property type="entry name" value="RNA_pol_sigma-E_actinobac"/>
</dbReference>
<dbReference type="InterPro" id="IPR007627">
    <property type="entry name" value="RNA_pol_sigma70_r2"/>
</dbReference>
<gene>
    <name evidence="9" type="ORF">GCM10009838_68700</name>
</gene>
<dbReference type="PROSITE" id="PS01063">
    <property type="entry name" value="SIGMA70_ECF"/>
    <property type="match status" value="1"/>
</dbReference>
<name>A0ABP5ECH7_9ACTN</name>
<dbReference type="InterPro" id="IPR013324">
    <property type="entry name" value="RNA_pol_sigma_r3/r4-like"/>
</dbReference>
<dbReference type="InterPro" id="IPR039425">
    <property type="entry name" value="RNA_pol_sigma-70-like"/>
</dbReference>
<keyword evidence="2 6" id="KW-0805">Transcription regulation</keyword>
<feature type="domain" description="RNA polymerase sigma factor 70 region 4 type 2" evidence="8">
    <location>
        <begin position="103"/>
        <end position="153"/>
    </location>
</feature>
<reference evidence="10" key="1">
    <citation type="journal article" date="2019" name="Int. J. Syst. Evol. Microbiol.">
        <title>The Global Catalogue of Microorganisms (GCM) 10K type strain sequencing project: providing services to taxonomists for standard genome sequencing and annotation.</title>
        <authorList>
            <consortium name="The Broad Institute Genomics Platform"/>
            <consortium name="The Broad Institute Genome Sequencing Center for Infectious Disease"/>
            <person name="Wu L."/>
            <person name="Ma J."/>
        </authorList>
    </citation>
    <scope>NUCLEOTIDE SEQUENCE [LARGE SCALE GENOMIC DNA]</scope>
    <source>
        <strain evidence="10">JCM 16013</strain>
    </source>
</reference>
<dbReference type="PANTHER" id="PTHR43133:SF50">
    <property type="entry name" value="ECF RNA POLYMERASE SIGMA FACTOR SIGM"/>
    <property type="match status" value="1"/>
</dbReference>
<dbReference type="Gene3D" id="1.10.10.10">
    <property type="entry name" value="Winged helix-like DNA-binding domain superfamily/Winged helix DNA-binding domain"/>
    <property type="match status" value="1"/>
</dbReference>
<evidence type="ECO:0000256" key="2">
    <source>
        <dbReference type="ARBA" id="ARBA00023015"/>
    </source>
</evidence>
<comment type="caution">
    <text evidence="9">The sequence shown here is derived from an EMBL/GenBank/DDBJ whole genome shotgun (WGS) entry which is preliminary data.</text>
</comment>
<proteinExistence type="inferred from homology"/>
<organism evidence="9 10">
    <name type="scientific">Catenulispora subtropica</name>
    <dbReference type="NCBI Taxonomy" id="450798"/>
    <lineage>
        <taxon>Bacteria</taxon>
        <taxon>Bacillati</taxon>
        <taxon>Actinomycetota</taxon>
        <taxon>Actinomycetes</taxon>
        <taxon>Catenulisporales</taxon>
        <taxon>Catenulisporaceae</taxon>
        <taxon>Catenulispora</taxon>
    </lineage>
</organism>
<dbReference type="NCBIfam" id="TIGR02983">
    <property type="entry name" value="SigE-fam_strep"/>
    <property type="match status" value="1"/>
</dbReference>
<dbReference type="InterPro" id="IPR013249">
    <property type="entry name" value="RNA_pol_sigma70_r4_t2"/>
</dbReference>
<dbReference type="Pfam" id="PF04542">
    <property type="entry name" value="Sigma70_r2"/>
    <property type="match status" value="1"/>
</dbReference>
<dbReference type="NCBIfam" id="TIGR02937">
    <property type="entry name" value="sigma70-ECF"/>
    <property type="match status" value="1"/>
</dbReference>
<dbReference type="InterPro" id="IPR014284">
    <property type="entry name" value="RNA_pol_sigma-70_dom"/>
</dbReference>
<evidence type="ECO:0000259" key="7">
    <source>
        <dbReference type="Pfam" id="PF04542"/>
    </source>
</evidence>
<keyword evidence="3 6" id="KW-0731">Sigma factor</keyword>
<dbReference type="Gene3D" id="1.10.1740.10">
    <property type="match status" value="1"/>
</dbReference>
<dbReference type="InterPro" id="IPR013325">
    <property type="entry name" value="RNA_pol_sigma_r2"/>
</dbReference>
<dbReference type="Pfam" id="PF08281">
    <property type="entry name" value="Sigma70_r4_2"/>
    <property type="match status" value="1"/>
</dbReference>
<dbReference type="InterPro" id="IPR036388">
    <property type="entry name" value="WH-like_DNA-bd_sf"/>
</dbReference>
<dbReference type="RefSeq" id="WP_344661337.1">
    <property type="nucleotide sequence ID" value="NZ_BAAAQM010000052.1"/>
</dbReference>
<keyword evidence="4 6" id="KW-0238">DNA-binding</keyword>
<evidence type="ECO:0000313" key="10">
    <source>
        <dbReference type="Proteomes" id="UP001499854"/>
    </source>
</evidence>
<dbReference type="PANTHER" id="PTHR43133">
    <property type="entry name" value="RNA POLYMERASE ECF-TYPE SIGMA FACTO"/>
    <property type="match status" value="1"/>
</dbReference>